<reference evidence="3" key="1">
    <citation type="journal article" date="2019" name="Int. J. Syst. Evol. Microbiol.">
        <title>The Global Catalogue of Microorganisms (GCM) 10K type strain sequencing project: providing services to taxonomists for standard genome sequencing and annotation.</title>
        <authorList>
            <consortium name="The Broad Institute Genomics Platform"/>
            <consortium name="The Broad Institute Genome Sequencing Center for Infectious Disease"/>
            <person name="Wu L."/>
            <person name="Ma J."/>
        </authorList>
    </citation>
    <scope>NUCLEOTIDE SEQUENCE [LARGE SCALE GENOMIC DNA]</scope>
    <source>
        <strain evidence="3">CGMCC 1.7003</strain>
    </source>
</reference>
<dbReference type="EMBL" id="BNAO01000001">
    <property type="protein sequence ID" value="GHG59284.1"/>
    <property type="molecule type" value="Genomic_DNA"/>
</dbReference>
<sequence length="484" mass="55773">MSQYTDVKRICDDLESSGKAVSLDYLLSKVSDAQTSVVSHYKKWRNEQVQPRQQDNLTGFSDEFIAAFKQEALKQTQQQTEQLNKQLSEAIHAEVKAVEQLQHVQQSLRQVEQRKSELEHNLVAQQQQLAQQAEHFAELTNERNQLQQELQQLQQQLKTQQLSLQQAQQALTAAQAAEQASEQALQLQAAELTKQQEHYAAIEQQHLAGQQQLKQLSEEFEQLRKRATDQQRQYFESNKQIHQQLATYAEQCAELTTERDALQQQLQQRLSVSTGSAEQALQQQLKQLQRENEQLQADLSTQASSNALQTAQLAQAQQQLAQLQQQSVTDSADTETLELAAVKAERDEAIAKMTEQAAQTALLEQELRQFKALLEQPAHEHSDNIEQLRTNIALLKHQSALTANHQAEQRETIKLLREEITQQQEIVQKVQVERYQWAKQKLQLEEQVNFVKSNSAATIERLTRYREQAQERIEQLEQKLRQIQ</sequence>
<dbReference type="Gene3D" id="1.10.287.1490">
    <property type="match status" value="1"/>
</dbReference>
<dbReference type="RefSeq" id="WP_189429232.1">
    <property type="nucleotide sequence ID" value="NZ_BNAO01000001.1"/>
</dbReference>
<organism evidence="2 3">
    <name type="scientific">Alishewanella longhuensis</name>
    <dbReference type="NCBI Taxonomy" id="1091037"/>
    <lineage>
        <taxon>Bacteria</taxon>
        <taxon>Pseudomonadati</taxon>
        <taxon>Pseudomonadota</taxon>
        <taxon>Gammaproteobacteria</taxon>
        <taxon>Alteromonadales</taxon>
        <taxon>Alteromonadaceae</taxon>
        <taxon>Alishewanella</taxon>
    </lineage>
</organism>
<evidence type="ECO:0000313" key="2">
    <source>
        <dbReference type="EMBL" id="GHG59284.1"/>
    </source>
</evidence>
<name>A0ABQ3KSY6_9ALTE</name>
<dbReference type="Proteomes" id="UP000659697">
    <property type="component" value="Unassembled WGS sequence"/>
</dbReference>
<keyword evidence="3" id="KW-1185">Reference proteome</keyword>
<gene>
    <name evidence="2" type="ORF">GCM10010919_01680</name>
</gene>
<keyword evidence="1" id="KW-0175">Coiled coil</keyword>
<protein>
    <recommendedName>
        <fullName evidence="4">KfrA N-terminal DNA-binding domain-containing protein</fullName>
    </recommendedName>
</protein>
<evidence type="ECO:0008006" key="4">
    <source>
        <dbReference type="Google" id="ProtNLM"/>
    </source>
</evidence>
<proteinExistence type="predicted"/>
<accession>A0ABQ3KSY6</accession>
<feature type="coiled-coil region" evidence="1">
    <location>
        <begin position="66"/>
        <end position="333"/>
    </location>
</feature>
<evidence type="ECO:0000256" key="1">
    <source>
        <dbReference type="SAM" id="Coils"/>
    </source>
</evidence>
<feature type="coiled-coil region" evidence="1">
    <location>
        <begin position="378"/>
        <end position="433"/>
    </location>
</feature>
<comment type="caution">
    <text evidence="2">The sequence shown here is derived from an EMBL/GenBank/DDBJ whole genome shotgun (WGS) entry which is preliminary data.</text>
</comment>
<evidence type="ECO:0000313" key="3">
    <source>
        <dbReference type="Proteomes" id="UP000659697"/>
    </source>
</evidence>